<feature type="domain" description="Glyoxalase/fosfomycin resistance/dioxygenase" evidence="1">
    <location>
        <begin position="8"/>
        <end position="113"/>
    </location>
</feature>
<evidence type="ECO:0000259" key="1">
    <source>
        <dbReference type="Pfam" id="PF00903"/>
    </source>
</evidence>
<accession>A0A1F8GVP7</accession>
<dbReference type="EMBL" id="MGKP01000012">
    <property type="protein sequence ID" value="OGN28758.1"/>
    <property type="molecule type" value="Genomic_DNA"/>
</dbReference>
<dbReference type="InterPro" id="IPR004360">
    <property type="entry name" value="Glyas_Fos-R_dOase_dom"/>
</dbReference>
<organism evidence="2 3">
    <name type="scientific">Candidatus Yanofskybacteria bacterium RIFCSPLOWO2_01_FULL_49_25</name>
    <dbReference type="NCBI Taxonomy" id="1802701"/>
    <lineage>
        <taxon>Bacteria</taxon>
        <taxon>Candidatus Yanofskyibacteriota</taxon>
    </lineage>
</organism>
<dbReference type="InterPro" id="IPR052164">
    <property type="entry name" value="Anthracycline_SecMetBiosynth"/>
</dbReference>
<evidence type="ECO:0000313" key="2">
    <source>
        <dbReference type="EMBL" id="OGN28758.1"/>
    </source>
</evidence>
<sequence>MSKPNPVVHFEMGYEDRERMKKFYESVFGWKMEQTGPEMGNYVVAHTGETDDKGTMKKPGMINGGFYAKTASPDSHAPSVVISVDDIHQAMKDVVAAGGKIKGAMGQDGKVSMEPTEIPGIGLWISFEDSEKNRVSLLQPKM</sequence>
<comment type="caution">
    <text evidence="2">The sequence shown here is derived from an EMBL/GenBank/DDBJ whole genome shotgun (WGS) entry which is preliminary data.</text>
</comment>
<dbReference type="PANTHER" id="PTHR33993">
    <property type="entry name" value="GLYOXALASE-RELATED"/>
    <property type="match status" value="1"/>
</dbReference>
<dbReference type="InterPro" id="IPR029068">
    <property type="entry name" value="Glyas_Bleomycin-R_OHBP_Dase"/>
</dbReference>
<name>A0A1F8GVP7_9BACT</name>
<dbReference type="PANTHER" id="PTHR33993:SF2">
    <property type="entry name" value="VOC DOMAIN-CONTAINING PROTEIN"/>
    <property type="match status" value="1"/>
</dbReference>
<dbReference type="STRING" id="1802701.A3A33_03175"/>
<evidence type="ECO:0000313" key="3">
    <source>
        <dbReference type="Proteomes" id="UP000179047"/>
    </source>
</evidence>
<dbReference type="SUPFAM" id="SSF54593">
    <property type="entry name" value="Glyoxalase/Bleomycin resistance protein/Dihydroxybiphenyl dioxygenase"/>
    <property type="match status" value="1"/>
</dbReference>
<dbReference type="Proteomes" id="UP000179047">
    <property type="component" value="Unassembled WGS sequence"/>
</dbReference>
<proteinExistence type="predicted"/>
<dbReference type="Pfam" id="PF00903">
    <property type="entry name" value="Glyoxalase"/>
    <property type="match status" value="1"/>
</dbReference>
<protein>
    <recommendedName>
        <fullName evidence="1">Glyoxalase/fosfomycin resistance/dioxygenase domain-containing protein</fullName>
    </recommendedName>
</protein>
<dbReference type="AlphaFoldDB" id="A0A1F8GVP7"/>
<dbReference type="Gene3D" id="3.10.180.10">
    <property type="entry name" value="2,3-Dihydroxybiphenyl 1,2-Dioxygenase, domain 1"/>
    <property type="match status" value="1"/>
</dbReference>
<reference evidence="2 3" key="1">
    <citation type="journal article" date="2016" name="Nat. Commun.">
        <title>Thousands of microbial genomes shed light on interconnected biogeochemical processes in an aquifer system.</title>
        <authorList>
            <person name="Anantharaman K."/>
            <person name="Brown C.T."/>
            <person name="Hug L.A."/>
            <person name="Sharon I."/>
            <person name="Castelle C.J."/>
            <person name="Probst A.J."/>
            <person name="Thomas B.C."/>
            <person name="Singh A."/>
            <person name="Wilkins M.J."/>
            <person name="Karaoz U."/>
            <person name="Brodie E.L."/>
            <person name="Williams K.H."/>
            <person name="Hubbard S.S."/>
            <person name="Banfield J.F."/>
        </authorList>
    </citation>
    <scope>NUCLEOTIDE SEQUENCE [LARGE SCALE GENOMIC DNA]</scope>
</reference>
<gene>
    <name evidence="2" type="ORF">A3A33_03175</name>
</gene>
<dbReference type="CDD" id="cd07247">
    <property type="entry name" value="SgaA_N_like"/>
    <property type="match status" value="1"/>
</dbReference>